<dbReference type="EMBL" id="AP014548">
    <property type="protein sequence ID" value="BAO56094.1"/>
    <property type="molecule type" value="Genomic_DNA"/>
</dbReference>
<sequence>MLIGAAGSFLFPSLQETIDTISAASAIVPIVLCTVFIFVIYLN</sequence>
<dbReference type="HOGENOM" id="CLU_3236773_0_0_10"/>
<organism evidence="2 3">
    <name type="scientific">Nonlabens marinus S1-08</name>
    <dbReference type="NCBI Taxonomy" id="1454201"/>
    <lineage>
        <taxon>Bacteria</taxon>
        <taxon>Pseudomonadati</taxon>
        <taxon>Bacteroidota</taxon>
        <taxon>Flavobacteriia</taxon>
        <taxon>Flavobacteriales</taxon>
        <taxon>Flavobacteriaceae</taxon>
        <taxon>Nonlabens</taxon>
    </lineage>
</organism>
<keyword evidence="1" id="KW-0472">Membrane</keyword>
<evidence type="ECO:0000256" key="1">
    <source>
        <dbReference type="SAM" id="Phobius"/>
    </source>
</evidence>
<name>W8VR55_9FLAO</name>
<evidence type="ECO:0000313" key="3">
    <source>
        <dbReference type="Proteomes" id="UP000031760"/>
    </source>
</evidence>
<feature type="transmembrane region" description="Helical" evidence="1">
    <location>
        <begin position="20"/>
        <end position="42"/>
    </location>
</feature>
<keyword evidence="3" id="KW-1185">Reference proteome</keyword>
<keyword evidence="1" id="KW-0812">Transmembrane</keyword>
<accession>W8VR55</accession>
<dbReference type="Proteomes" id="UP000031760">
    <property type="component" value="Chromosome"/>
</dbReference>
<keyword evidence="1" id="KW-1133">Transmembrane helix</keyword>
<proteinExistence type="predicted"/>
<gene>
    <name evidence="2" type="ORF">NMS_2085</name>
</gene>
<protein>
    <submittedName>
        <fullName evidence="2">Uncharacterized protein</fullName>
    </submittedName>
</protein>
<evidence type="ECO:0000313" key="2">
    <source>
        <dbReference type="EMBL" id="BAO56094.1"/>
    </source>
</evidence>
<dbReference type="KEGG" id="nmf:NMS_2085"/>
<reference evidence="2 3" key="1">
    <citation type="journal article" date="2014" name="Proc. Natl. Acad. Sci. U.S.A.">
        <title>Functional characterization of flavobacteria rhodopsins reveals a unique class of light-driven chloride pump in bacteria.</title>
        <authorList>
            <person name="Yoshizawa S."/>
            <person name="Kumagai Y."/>
            <person name="Kim H."/>
            <person name="Ogura Y."/>
            <person name="Hayashi T."/>
            <person name="Iwasaki W."/>
            <person name="DeLong E.F."/>
            <person name="Kogure K."/>
        </authorList>
    </citation>
    <scope>NUCLEOTIDE SEQUENCE [LARGE SCALE GENOMIC DNA]</scope>
    <source>
        <strain evidence="2 3">S1-08</strain>
    </source>
</reference>
<dbReference type="AlphaFoldDB" id="W8VR55"/>